<dbReference type="InterPro" id="IPR018775">
    <property type="entry name" value="RlaP"/>
</dbReference>
<evidence type="ECO:0000313" key="2">
    <source>
        <dbReference type="Proteomes" id="UP000009168"/>
    </source>
</evidence>
<dbReference type="Pfam" id="PF10127">
    <property type="entry name" value="RlaP"/>
    <property type="match status" value="1"/>
</dbReference>
<dbReference type="HOGENOM" id="CLU_948283_0_0_1"/>
<dbReference type="AlphaFoldDB" id="Q23U81"/>
<organism evidence="1 2">
    <name type="scientific">Tetrahymena thermophila (strain SB210)</name>
    <dbReference type="NCBI Taxonomy" id="312017"/>
    <lineage>
        <taxon>Eukaryota</taxon>
        <taxon>Sar</taxon>
        <taxon>Alveolata</taxon>
        <taxon>Ciliophora</taxon>
        <taxon>Intramacronucleata</taxon>
        <taxon>Oligohymenophorea</taxon>
        <taxon>Hymenostomatida</taxon>
        <taxon>Tetrahymenina</taxon>
        <taxon>Tetrahymenidae</taxon>
        <taxon>Tetrahymena</taxon>
    </lineage>
</organism>
<protein>
    <submittedName>
        <fullName evidence="1">Nucleotidyltransferase</fullName>
    </submittedName>
</protein>
<dbReference type="Proteomes" id="UP000009168">
    <property type="component" value="Unassembled WGS sequence"/>
</dbReference>
<proteinExistence type="predicted"/>
<dbReference type="RefSeq" id="XP_001020308.1">
    <property type="nucleotide sequence ID" value="XM_001020308.2"/>
</dbReference>
<dbReference type="EMBL" id="GG662629">
    <property type="protein sequence ID" value="EAS00063.1"/>
    <property type="molecule type" value="Genomic_DNA"/>
</dbReference>
<evidence type="ECO:0000313" key="1">
    <source>
        <dbReference type="EMBL" id="EAS00063.1"/>
    </source>
</evidence>
<gene>
    <name evidence="1" type="ORF">TTHERM_00890170</name>
</gene>
<dbReference type="GeneID" id="7831051"/>
<keyword evidence="2" id="KW-1185">Reference proteome</keyword>
<dbReference type="KEGG" id="tet:TTHERM_00890170"/>
<dbReference type="InParanoid" id="Q23U81"/>
<reference evidence="2" key="1">
    <citation type="journal article" date="2006" name="PLoS Biol.">
        <title>Macronuclear genome sequence of the ciliate Tetrahymena thermophila, a model eukaryote.</title>
        <authorList>
            <person name="Eisen J.A."/>
            <person name="Coyne R.S."/>
            <person name="Wu M."/>
            <person name="Wu D."/>
            <person name="Thiagarajan M."/>
            <person name="Wortman J.R."/>
            <person name="Badger J.H."/>
            <person name="Ren Q."/>
            <person name="Amedeo P."/>
            <person name="Jones K.M."/>
            <person name="Tallon L.J."/>
            <person name="Delcher A.L."/>
            <person name="Salzberg S.L."/>
            <person name="Silva J.C."/>
            <person name="Haas B.J."/>
            <person name="Majoros W.H."/>
            <person name="Farzad M."/>
            <person name="Carlton J.M."/>
            <person name="Smith R.K. Jr."/>
            <person name="Garg J."/>
            <person name="Pearlman R.E."/>
            <person name="Karrer K.M."/>
            <person name="Sun L."/>
            <person name="Manning G."/>
            <person name="Elde N.C."/>
            <person name="Turkewitz A.P."/>
            <person name="Asai D.J."/>
            <person name="Wilkes D.E."/>
            <person name="Wang Y."/>
            <person name="Cai H."/>
            <person name="Collins K."/>
            <person name="Stewart B.A."/>
            <person name="Lee S.R."/>
            <person name="Wilamowska K."/>
            <person name="Weinberg Z."/>
            <person name="Ruzzo W.L."/>
            <person name="Wloga D."/>
            <person name="Gaertig J."/>
            <person name="Frankel J."/>
            <person name="Tsao C.-C."/>
            <person name="Gorovsky M.A."/>
            <person name="Keeling P.J."/>
            <person name="Waller R.F."/>
            <person name="Patron N.J."/>
            <person name="Cherry J.M."/>
            <person name="Stover N.A."/>
            <person name="Krieger C.J."/>
            <person name="del Toro C."/>
            <person name="Ryder H.F."/>
            <person name="Williamson S.C."/>
            <person name="Barbeau R.A."/>
            <person name="Hamilton E.P."/>
            <person name="Orias E."/>
        </authorList>
    </citation>
    <scope>NUCLEOTIDE SEQUENCE [LARGE SCALE GENOMIC DNA]</scope>
    <source>
        <strain evidence="2">SB210</strain>
    </source>
</reference>
<accession>Q23U81</accession>
<sequence>MDKKVKGAISELEAIKQFLQNFEKENKIKFIYVAETGSRAYELSTKSSDYDLKGVFIDQKLAYKQLEQEQFQDESFGKTKLQRLKQTGVKVKNIQTEVDIDFFELNFFFSNLQNEEESLLYWLNSQSIYINCLEQLIQSILFEMNLPRKEILERIQKDYAKVQNNQKREAKKNINMIIDSLRLLYIQRFEQNSPYVVSQLITELQEIFQRDELPSPVNEIVQNIDQEIQDLYYMKKNGKGSQQIVAKEEWIKLVQYVIDQEKTKSKVLGDKHKSNNQIKESLFKIYNEMIQKIQ</sequence>
<name>Q23U81_TETTS</name>